<dbReference type="Pfam" id="PF20398">
    <property type="entry name" value="DUF6691"/>
    <property type="match status" value="1"/>
</dbReference>
<accession>A0A0C1ZTG7</accession>
<evidence type="ECO:0000313" key="3">
    <source>
        <dbReference type="Proteomes" id="UP000031599"/>
    </source>
</evidence>
<evidence type="ECO:0000256" key="1">
    <source>
        <dbReference type="SAM" id="Phobius"/>
    </source>
</evidence>
<gene>
    <name evidence="2" type="ORF">DB30_06828</name>
</gene>
<feature type="transmembrane region" description="Helical" evidence="1">
    <location>
        <begin position="9"/>
        <end position="27"/>
    </location>
</feature>
<sequence length="155" mass="16149">MTAAVRQQLVALGSGLLFAVGLGIAGMTNPHKVLNFLDVFGDWDPSLALVMLAAILVYAPVYQSQKRQGAPKLADRFHWPTSRDVDVKLVAGAVLFGVGWGLSGFCPGPGIVAATLGTAPVLVFVGAMILGMLLYQKVTRARGGPSSNQSAARDG</sequence>
<dbReference type="EMBL" id="JMCC02000074">
    <property type="protein sequence ID" value="KIG14353.1"/>
    <property type="molecule type" value="Genomic_DNA"/>
</dbReference>
<name>A0A0C1ZTG7_9BACT</name>
<organism evidence="2 3">
    <name type="scientific">Enhygromyxa salina</name>
    <dbReference type="NCBI Taxonomy" id="215803"/>
    <lineage>
        <taxon>Bacteria</taxon>
        <taxon>Pseudomonadati</taxon>
        <taxon>Myxococcota</taxon>
        <taxon>Polyangia</taxon>
        <taxon>Nannocystales</taxon>
        <taxon>Nannocystaceae</taxon>
        <taxon>Enhygromyxa</taxon>
    </lineage>
</organism>
<reference evidence="2 3" key="1">
    <citation type="submission" date="2014-12" db="EMBL/GenBank/DDBJ databases">
        <title>Genome assembly of Enhygromyxa salina DSM 15201.</title>
        <authorList>
            <person name="Sharma G."/>
            <person name="Subramanian S."/>
        </authorList>
    </citation>
    <scope>NUCLEOTIDE SEQUENCE [LARGE SCALE GENOMIC DNA]</scope>
    <source>
        <strain evidence="2 3">DSM 15201</strain>
    </source>
</reference>
<dbReference type="Proteomes" id="UP000031599">
    <property type="component" value="Unassembled WGS sequence"/>
</dbReference>
<feature type="transmembrane region" description="Helical" evidence="1">
    <location>
        <begin position="47"/>
        <end position="64"/>
    </location>
</feature>
<keyword evidence="1" id="KW-1133">Transmembrane helix</keyword>
<proteinExistence type="predicted"/>
<dbReference type="RefSeq" id="WP_052553734.1">
    <property type="nucleotide sequence ID" value="NZ_JMCC02000074.1"/>
</dbReference>
<feature type="transmembrane region" description="Helical" evidence="1">
    <location>
        <begin position="85"/>
        <end position="105"/>
    </location>
</feature>
<feature type="transmembrane region" description="Helical" evidence="1">
    <location>
        <begin position="111"/>
        <end position="135"/>
    </location>
</feature>
<protein>
    <recommendedName>
        <fullName evidence="4">YeeE/YedE family protein</fullName>
    </recommendedName>
</protein>
<keyword evidence="1" id="KW-0812">Transmembrane</keyword>
<comment type="caution">
    <text evidence="2">The sequence shown here is derived from an EMBL/GenBank/DDBJ whole genome shotgun (WGS) entry which is preliminary data.</text>
</comment>
<evidence type="ECO:0008006" key="4">
    <source>
        <dbReference type="Google" id="ProtNLM"/>
    </source>
</evidence>
<keyword evidence="1" id="KW-0472">Membrane</keyword>
<dbReference type="AlphaFoldDB" id="A0A0C1ZTG7"/>
<dbReference type="InterPro" id="IPR046513">
    <property type="entry name" value="DUF6691"/>
</dbReference>
<evidence type="ECO:0000313" key="2">
    <source>
        <dbReference type="EMBL" id="KIG14353.1"/>
    </source>
</evidence>